<dbReference type="Proteomes" id="UP000530032">
    <property type="component" value="Unassembled WGS sequence"/>
</dbReference>
<evidence type="ECO:0000313" key="11">
    <source>
        <dbReference type="Proteomes" id="UP000530032"/>
    </source>
</evidence>
<keyword evidence="11" id="KW-1185">Reference proteome</keyword>
<evidence type="ECO:0000256" key="1">
    <source>
        <dbReference type="ARBA" id="ARBA00000085"/>
    </source>
</evidence>
<keyword evidence="7" id="KW-1133">Transmembrane helix</keyword>
<dbReference type="InterPro" id="IPR001789">
    <property type="entry name" value="Sig_transdc_resp-reg_receiver"/>
</dbReference>
<keyword evidence="7" id="KW-0812">Transmembrane</keyword>
<feature type="transmembrane region" description="Helical" evidence="7">
    <location>
        <begin position="108"/>
        <end position="128"/>
    </location>
</feature>
<keyword evidence="7" id="KW-0472">Membrane</keyword>
<feature type="modified residue" description="4-aspartylphosphate" evidence="6">
    <location>
        <position position="545"/>
    </location>
</feature>
<evidence type="ECO:0000259" key="9">
    <source>
        <dbReference type="PROSITE" id="PS50110"/>
    </source>
</evidence>
<dbReference type="Gene3D" id="3.30.565.10">
    <property type="entry name" value="Histidine kinase-like ATPase, C-terminal domain"/>
    <property type="match status" value="1"/>
</dbReference>
<feature type="domain" description="Histidine kinase" evidence="8">
    <location>
        <begin position="245"/>
        <end position="469"/>
    </location>
</feature>
<keyword evidence="6" id="KW-0597">Phosphoprotein</keyword>
<dbReference type="AlphaFoldDB" id="A0A843B976"/>
<gene>
    <name evidence="10" type="ORF">HF327_014150</name>
</gene>
<dbReference type="SUPFAM" id="SSF47384">
    <property type="entry name" value="Homodimeric domain of signal transducing histidine kinase"/>
    <property type="match status" value="1"/>
</dbReference>
<dbReference type="InterPro" id="IPR011006">
    <property type="entry name" value="CheY-like_superfamily"/>
</dbReference>
<dbReference type="CDD" id="cd00156">
    <property type="entry name" value="REC"/>
    <property type="match status" value="1"/>
</dbReference>
<dbReference type="Gene3D" id="1.10.287.130">
    <property type="match status" value="1"/>
</dbReference>
<dbReference type="Pfam" id="PF00072">
    <property type="entry name" value="Response_reg"/>
    <property type="match status" value="1"/>
</dbReference>
<dbReference type="Pfam" id="PF00512">
    <property type="entry name" value="HisKA"/>
    <property type="match status" value="1"/>
</dbReference>
<evidence type="ECO:0000256" key="7">
    <source>
        <dbReference type="SAM" id="Phobius"/>
    </source>
</evidence>
<accession>A0A843B976</accession>
<dbReference type="SUPFAM" id="SSF55874">
    <property type="entry name" value="ATPase domain of HSP90 chaperone/DNA topoisomerase II/histidine kinase"/>
    <property type="match status" value="1"/>
</dbReference>
<dbReference type="CDD" id="cd00082">
    <property type="entry name" value="HisKA"/>
    <property type="match status" value="1"/>
</dbReference>
<dbReference type="GO" id="GO:0000155">
    <property type="term" value="F:phosphorelay sensor kinase activity"/>
    <property type="evidence" value="ECO:0007669"/>
    <property type="project" value="InterPro"/>
</dbReference>
<name>A0A843B976_9BURK</name>
<evidence type="ECO:0000256" key="6">
    <source>
        <dbReference type="PROSITE-ProRule" id="PRU00169"/>
    </source>
</evidence>
<feature type="transmembrane region" description="Helical" evidence="7">
    <location>
        <begin position="134"/>
        <end position="153"/>
    </location>
</feature>
<dbReference type="EC" id="2.7.13.3" evidence="2"/>
<dbReference type="SMART" id="SM00448">
    <property type="entry name" value="REC"/>
    <property type="match status" value="1"/>
</dbReference>
<dbReference type="PANTHER" id="PTHR43711:SF31">
    <property type="entry name" value="HISTIDINE KINASE"/>
    <property type="match status" value="1"/>
</dbReference>
<keyword evidence="3" id="KW-0808">Transferase</keyword>
<dbReference type="SMART" id="SM00388">
    <property type="entry name" value="HisKA"/>
    <property type="match status" value="1"/>
</dbReference>
<organism evidence="10 11">
    <name type="scientific">Comamonas suwonensis</name>
    <dbReference type="NCBI Taxonomy" id="2606214"/>
    <lineage>
        <taxon>Bacteria</taxon>
        <taxon>Pseudomonadati</taxon>
        <taxon>Pseudomonadota</taxon>
        <taxon>Betaproteobacteria</taxon>
        <taxon>Burkholderiales</taxon>
        <taxon>Comamonadaceae</taxon>
        <taxon>Comamonas</taxon>
    </lineage>
</organism>
<evidence type="ECO:0000259" key="8">
    <source>
        <dbReference type="PROSITE" id="PS50109"/>
    </source>
</evidence>
<evidence type="ECO:0000256" key="3">
    <source>
        <dbReference type="ARBA" id="ARBA00022679"/>
    </source>
</evidence>
<reference evidence="10" key="1">
    <citation type="submission" date="2020-12" db="EMBL/GenBank/DDBJ databases">
        <title>Comamonas sp. nov., isolated from stream water.</title>
        <authorList>
            <person name="Park K.-H."/>
        </authorList>
    </citation>
    <scope>NUCLEOTIDE SEQUENCE</scope>
    <source>
        <strain evidence="10">EJ-4</strain>
    </source>
</reference>
<comment type="caution">
    <text evidence="10">The sequence shown here is derived from an EMBL/GenBank/DDBJ whole genome shotgun (WGS) entry which is preliminary data.</text>
</comment>
<feature type="transmembrane region" description="Helical" evidence="7">
    <location>
        <begin position="64"/>
        <end position="84"/>
    </location>
</feature>
<dbReference type="InterPro" id="IPR036890">
    <property type="entry name" value="HATPase_C_sf"/>
</dbReference>
<evidence type="ECO:0000313" key="10">
    <source>
        <dbReference type="EMBL" id="MBI1625642.1"/>
    </source>
</evidence>
<keyword evidence="5" id="KW-0902">Two-component regulatory system</keyword>
<evidence type="ECO:0000256" key="4">
    <source>
        <dbReference type="ARBA" id="ARBA00022777"/>
    </source>
</evidence>
<evidence type="ECO:0000256" key="2">
    <source>
        <dbReference type="ARBA" id="ARBA00012438"/>
    </source>
</evidence>
<dbReference type="PROSITE" id="PS50110">
    <property type="entry name" value="RESPONSE_REGULATORY"/>
    <property type="match status" value="1"/>
</dbReference>
<dbReference type="InterPro" id="IPR003594">
    <property type="entry name" value="HATPase_dom"/>
</dbReference>
<keyword evidence="4 10" id="KW-0418">Kinase</keyword>
<dbReference type="Gene3D" id="3.40.50.2300">
    <property type="match status" value="1"/>
</dbReference>
<evidence type="ECO:0000256" key="5">
    <source>
        <dbReference type="ARBA" id="ARBA00023012"/>
    </source>
</evidence>
<dbReference type="InterPro" id="IPR050736">
    <property type="entry name" value="Sensor_HK_Regulatory"/>
</dbReference>
<dbReference type="SMART" id="SM00387">
    <property type="entry name" value="HATPase_c"/>
    <property type="match status" value="1"/>
</dbReference>
<dbReference type="RefSeq" id="WP_198460780.1">
    <property type="nucleotide sequence ID" value="NZ_JABBCQ020000012.1"/>
</dbReference>
<dbReference type="PANTHER" id="PTHR43711">
    <property type="entry name" value="TWO-COMPONENT HISTIDINE KINASE"/>
    <property type="match status" value="1"/>
</dbReference>
<proteinExistence type="predicted"/>
<feature type="transmembrane region" description="Helical" evidence="7">
    <location>
        <begin position="158"/>
        <end position="179"/>
    </location>
</feature>
<dbReference type="PROSITE" id="PS50109">
    <property type="entry name" value="HIS_KIN"/>
    <property type="match status" value="1"/>
</dbReference>
<dbReference type="SUPFAM" id="SSF52172">
    <property type="entry name" value="CheY-like"/>
    <property type="match status" value="1"/>
</dbReference>
<dbReference type="InterPro" id="IPR003661">
    <property type="entry name" value="HisK_dim/P_dom"/>
</dbReference>
<dbReference type="EMBL" id="JABBCQ020000012">
    <property type="protein sequence ID" value="MBI1625642.1"/>
    <property type="molecule type" value="Genomic_DNA"/>
</dbReference>
<dbReference type="Pfam" id="PF02518">
    <property type="entry name" value="HATPase_c"/>
    <property type="match status" value="1"/>
</dbReference>
<dbReference type="InterPro" id="IPR036097">
    <property type="entry name" value="HisK_dim/P_sf"/>
</dbReference>
<comment type="catalytic activity">
    <reaction evidence="1">
        <text>ATP + protein L-histidine = ADP + protein N-phospho-L-histidine.</text>
        <dbReference type="EC" id="2.7.13.3"/>
    </reaction>
</comment>
<sequence>MATSSEMPVPVDQPAMMAVDLRARLRLLQSLTSRGSSEIAALLIPPAILWLATRSAPALVTPLLVWWGLMAVMATGLMGLRLRLRRQWRALEGREADACLLRRWERQLALAGLINGLMWATAIWFTWPPSHVDLRLFVYLVLVGVLASGTTFLAPVPLVFGGFFMSIYVPMLAVAAWYFPSKGNYLLPLLLLFGMTIARHAWGARQFVRQQLAHERERQALADSYRIAKIEAENALAEKNWFLSAASHDLRQPLHALGLMLEATRQRNHDAEVAGLLDDVQDCARDLGGMFNDLLDLSRLESRSFVQHPQAVALAQVFEEARRMFAHDAAQRGLTLSIFTPRRHAVVLHTDQALLRQMVFNLVQNALRYTARGGVLLGCRRRQGRWQLQVWDTGAGIAAEEQTRIFSRHYRTSSGQDRESHHGLPPSLRGHGLGLSVVALAAGHLGVDYGVQSCLERGSCFWLHWPQQPEMPAVIAASSLDGRPGAGKLPRLQGRCLVLDNEALVGQAMERILQAWGVEVRWLRSGRQVWTVLASGWLPDFVLCDQQLDGGEQGFDVLQQVLDDLPHASGALMSGDMTALEQAQEQGYLVLPKPLQPQELHAILARCFAQRSNA</sequence>
<dbReference type="InterPro" id="IPR005467">
    <property type="entry name" value="His_kinase_dom"/>
</dbReference>
<feature type="domain" description="Response regulatory" evidence="9">
    <location>
        <begin position="495"/>
        <end position="608"/>
    </location>
</feature>
<protein>
    <recommendedName>
        <fullName evidence="2">histidine kinase</fullName>
        <ecNumber evidence="2">2.7.13.3</ecNumber>
    </recommendedName>
</protein>